<organism evidence="2">
    <name type="scientific">Flagellimonas sp. MMG031</name>
    <dbReference type="NCBI Taxonomy" id="3158549"/>
    <lineage>
        <taxon>Bacteria</taxon>
        <taxon>Pseudomonadati</taxon>
        <taxon>Bacteroidota</taxon>
        <taxon>Flavobacteriia</taxon>
        <taxon>Flavobacteriales</taxon>
        <taxon>Flavobacteriaceae</taxon>
        <taxon>Flagellimonas</taxon>
    </lineage>
</organism>
<sequence length="64" mass="7227">MQKSKHIIPVLLGLLIMVLMIAMSYLNQSMFLDRILLCSFIVGVVLLAKVRSGVQRVVPEEKDK</sequence>
<dbReference type="KEGG" id="fld:ABNE31_08740"/>
<dbReference type="EMBL" id="CP157804">
    <property type="protein sequence ID" value="XBQ21688.1"/>
    <property type="molecule type" value="Genomic_DNA"/>
</dbReference>
<feature type="transmembrane region" description="Helical" evidence="1">
    <location>
        <begin position="7"/>
        <end position="25"/>
    </location>
</feature>
<reference evidence="2" key="1">
    <citation type="submission" date="2024-05" db="EMBL/GenBank/DDBJ databases">
        <title>Draft Genome Sequences of Flagellimonas sp. MMG031 and Marinobacter sp. MMG032 Isolated from the dinoflagellate Symbiodinium pilosum.</title>
        <authorList>
            <person name="Shikuma N.J."/>
            <person name="Farrell M.V."/>
        </authorList>
    </citation>
    <scope>NUCLEOTIDE SEQUENCE</scope>
    <source>
        <strain evidence="2">MMG031</strain>
    </source>
</reference>
<evidence type="ECO:0000313" key="2">
    <source>
        <dbReference type="EMBL" id="XBQ21688.1"/>
    </source>
</evidence>
<evidence type="ECO:0008006" key="3">
    <source>
        <dbReference type="Google" id="ProtNLM"/>
    </source>
</evidence>
<dbReference type="RefSeq" id="WP_179384700.1">
    <property type="nucleotide sequence ID" value="NZ_CP157804.1"/>
</dbReference>
<dbReference type="AlphaFoldDB" id="A0AAU7MTH1"/>
<feature type="transmembrane region" description="Helical" evidence="1">
    <location>
        <begin position="31"/>
        <end position="48"/>
    </location>
</feature>
<gene>
    <name evidence="2" type="ORF">ABNE31_08740</name>
</gene>
<protein>
    <recommendedName>
        <fullName evidence="3">DUF3188 domain-containing protein</fullName>
    </recommendedName>
</protein>
<proteinExistence type="predicted"/>
<name>A0AAU7MTH1_9FLAO</name>
<keyword evidence="1" id="KW-0472">Membrane</keyword>
<evidence type="ECO:0000256" key="1">
    <source>
        <dbReference type="SAM" id="Phobius"/>
    </source>
</evidence>
<keyword evidence="1" id="KW-1133">Transmembrane helix</keyword>
<keyword evidence="1" id="KW-0812">Transmembrane</keyword>
<accession>A0AAU7MTH1</accession>